<dbReference type="PRINTS" id="PR00092">
    <property type="entry name" value="TYROSINASE"/>
</dbReference>
<feature type="domain" description="Tyrosinase copper-binding" evidence="5">
    <location>
        <begin position="316"/>
        <end position="327"/>
    </location>
</feature>
<feature type="domain" description="Tyrosinase copper-binding" evidence="4">
    <location>
        <begin position="143"/>
        <end position="160"/>
    </location>
</feature>
<protein>
    <recommendedName>
        <fullName evidence="4 5">Tyrosinase copper-binding domain-containing protein</fullName>
    </recommendedName>
</protein>
<evidence type="ECO:0000256" key="2">
    <source>
        <dbReference type="ARBA" id="ARBA00023008"/>
    </source>
</evidence>
<dbReference type="GO" id="GO:0046872">
    <property type="term" value="F:metal ion binding"/>
    <property type="evidence" value="ECO:0007669"/>
    <property type="project" value="UniProtKB-KW"/>
</dbReference>
<comment type="caution">
    <text evidence="6">The sequence shown here is derived from an EMBL/GenBank/DDBJ whole genome shotgun (WGS) entry which is preliminary data.</text>
</comment>
<dbReference type="AlphaFoldDB" id="A0AAW0DRS1"/>
<evidence type="ECO:0000313" key="7">
    <source>
        <dbReference type="Proteomes" id="UP001383192"/>
    </source>
</evidence>
<evidence type="ECO:0000256" key="1">
    <source>
        <dbReference type="ARBA" id="ARBA00022723"/>
    </source>
</evidence>
<dbReference type="EMBL" id="JAYKXP010000009">
    <property type="protein sequence ID" value="KAK7054414.1"/>
    <property type="molecule type" value="Genomic_DNA"/>
</dbReference>
<dbReference type="InterPro" id="IPR008922">
    <property type="entry name" value="Di-copper_centre_dom_sf"/>
</dbReference>
<keyword evidence="2" id="KW-0186">Copper</keyword>
<dbReference type="SUPFAM" id="SSF48056">
    <property type="entry name" value="Di-copper centre-containing domain"/>
    <property type="match status" value="1"/>
</dbReference>
<dbReference type="Gene3D" id="1.10.1280.10">
    <property type="entry name" value="Di-copper center containing domain from catechol oxidase"/>
    <property type="match status" value="1"/>
</dbReference>
<keyword evidence="3" id="KW-0732">Signal</keyword>
<dbReference type="PANTHER" id="PTHR11474">
    <property type="entry name" value="TYROSINASE FAMILY MEMBER"/>
    <property type="match status" value="1"/>
</dbReference>
<evidence type="ECO:0000313" key="6">
    <source>
        <dbReference type="EMBL" id="KAK7054414.1"/>
    </source>
</evidence>
<dbReference type="InterPro" id="IPR050316">
    <property type="entry name" value="Tyrosinase/Hemocyanin"/>
</dbReference>
<dbReference type="Proteomes" id="UP001383192">
    <property type="component" value="Unassembled WGS sequence"/>
</dbReference>
<proteinExistence type="predicted"/>
<accession>A0AAW0DRS1</accession>
<feature type="signal peptide" evidence="3">
    <location>
        <begin position="1"/>
        <end position="24"/>
    </location>
</feature>
<gene>
    <name evidence="6" type="ORF">VNI00_003612</name>
</gene>
<organism evidence="6 7">
    <name type="scientific">Paramarasmius palmivorus</name>
    <dbReference type="NCBI Taxonomy" id="297713"/>
    <lineage>
        <taxon>Eukaryota</taxon>
        <taxon>Fungi</taxon>
        <taxon>Dikarya</taxon>
        <taxon>Basidiomycota</taxon>
        <taxon>Agaricomycotina</taxon>
        <taxon>Agaricomycetes</taxon>
        <taxon>Agaricomycetidae</taxon>
        <taxon>Agaricales</taxon>
        <taxon>Marasmiineae</taxon>
        <taxon>Marasmiaceae</taxon>
        <taxon>Paramarasmius</taxon>
    </lineage>
</organism>
<evidence type="ECO:0000259" key="4">
    <source>
        <dbReference type="PROSITE" id="PS00497"/>
    </source>
</evidence>
<dbReference type="PANTHER" id="PTHR11474:SF126">
    <property type="entry name" value="TYROSINASE-LIKE PROTEIN TYR-1-RELATED"/>
    <property type="match status" value="1"/>
</dbReference>
<reference evidence="6 7" key="1">
    <citation type="submission" date="2024-01" db="EMBL/GenBank/DDBJ databases">
        <title>A draft genome for a cacao thread blight-causing isolate of Paramarasmius palmivorus.</title>
        <authorList>
            <person name="Baruah I.K."/>
            <person name="Bukari Y."/>
            <person name="Amoako-Attah I."/>
            <person name="Meinhardt L.W."/>
            <person name="Bailey B.A."/>
            <person name="Cohen S.P."/>
        </authorList>
    </citation>
    <scope>NUCLEOTIDE SEQUENCE [LARGE SCALE GENOMIC DNA]</scope>
    <source>
        <strain evidence="6 7">GH-12</strain>
    </source>
</reference>
<keyword evidence="1" id="KW-0479">Metal-binding</keyword>
<dbReference type="Pfam" id="PF00264">
    <property type="entry name" value="Tyrosinase"/>
    <property type="match status" value="1"/>
</dbReference>
<feature type="chain" id="PRO_5043552988" description="Tyrosinase copper-binding domain-containing protein" evidence="3">
    <location>
        <begin position="25"/>
        <end position="363"/>
    </location>
</feature>
<keyword evidence="7" id="KW-1185">Reference proteome</keyword>
<dbReference type="InterPro" id="IPR002227">
    <property type="entry name" value="Tyrosinase_Cu-bd"/>
</dbReference>
<evidence type="ECO:0000256" key="3">
    <source>
        <dbReference type="SAM" id="SignalP"/>
    </source>
</evidence>
<dbReference type="PROSITE" id="PS00498">
    <property type="entry name" value="TYROSINASE_2"/>
    <property type="match status" value="1"/>
</dbReference>
<evidence type="ECO:0000259" key="5">
    <source>
        <dbReference type="PROSITE" id="PS00498"/>
    </source>
</evidence>
<dbReference type="GO" id="GO:0016491">
    <property type="term" value="F:oxidoreductase activity"/>
    <property type="evidence" value="ECO:0007669"/>
    <property type="project" value="InterPro"/>
</dbReference>
<dbReference type="PROSITE" id="PS00497">
    <property type="entry name" value="TYROSINASE_1"/>
    <property type="match status" value="1"/>
</dbReference>
<name>A0AAW0DRS1_9AGAR</name>
<sequence length="363" mass="40785">MLSPRVIFRLLGLLSLSLPLAVLASPIRNPPLISVRSPVRNSGPLISVRGMYMPGASRMHTTGDIPFEFAAEKLEVRQTGRTCENPSIRKEWRELSTTEQAAYHEAVKCLMSSPSQRYPDEPSVANRADDFTWTHMMVNEEAHLTATFLPFHRWFLHQYESSLRSECGYTGPLPYWDWTIDADTLSVPNSPVFDASTGFGGNGRRVDSDANPSGYEYCVQDGPYANTALTLGGTYPDFVDGEHCLSRTFNNGWQDLNGEFIVGDMMASQYYTTLALAPVYRQNNYYSFEVNLEDRSHAAVHNAIGGDMLTSASPNDPLFYLHHANVDRIWAKWQAASPARLTDYNGWKDRNETIPAHIDDEMP</sequence>